<name>A7TJI9_VANPO</name>
<dbReference type="GO" id="GO:0006633">
    <property type="term" value="P:fatty acid biosynthetic process"/>
    <property type="evidence" value="ECO:0007669"/>
    <property type="project" value="EnsemblFungi"/>
</dbReference>
<evidence type="ECO:0000313" key="1">
    <source>
        <dbReference type="EMBL" id="EDO17532.1"/>
    </source>
</evidence>
<sequence length="144" mass="16601">MTSASGVRRPIIIEEFRTAIRDMGTDELNTIRAEIENSVRHLERSNKRLEMYVAKLMGEPHEVDNEYLDENENINMDDLKLFQESIRENNIVLSNHRDRLEALNQETIYRVSGTSKNINGVVNNNGKMDIDSEMEKSAPSSIYL</sequence>
<dbReference type="Proteomes" id="UP000000267">
    <property type="component" value="Unassembled WGS sequence"/>
</dbReference>
<dbReference type="HOGENOM" id="CLU_141797_0_0_1"/>
<accession>A7TJI9</accession>
<dbReference type="GO" id="GO:0030674">
    <property type="term" value="F:protein-macromolecule adaptor activity"/>
    <property type="evidence" value="ECO:0007669"/>
    <property type="project" value="EnsemblFungi"/>
</dbReference>
<dbReference type="FunCoup" id="A7TJI9">
    <property type="interactions" value="96"/>
</dbReference>
<dbReference type="OrthoDB" id="548474at2759"/>
<dbReference type="PhylomeDB" id="A7TJI9"/>
<dbReference type="GO" id="GO:0070682">
    <property type="term" value="P:proteasome regulatory particle assembly"/>
    <property type="evidence" value="ECO:0007669"/>
    <property type="project" value="EnsemblFungi"/>
</dbReference>
<dbReference type="GO" id="GO:0005835">
    <property type="term" value="C:fatty acid synthase complex"/>
    <property type="evidence" value="ECO:0007669"/>
    <property type="project" value="EnsemblFungi"/>
</dbReference>
<dbReference type="eggNOG" id="ENOG502S4G9">
    <property type="taxonomic scope" value="Eukaryota"/>
</dbReference>
<dbReference type="GO" id="GO:0008047">
    <property type="term" value="F:enzyme activator activity"/>
    <property type="evidence" value="ECO:0007669"/>
    <property type="project" value="EnsemblFungi"/>
</dbReference>
<protein>
    <submittedName>
        <fullName evidence="1">Uncharacterized protein</fullName>
    </submittedName>
</protein>
<dbReference type="PANTHER" id="PTHR40422:SF1">
    <property type="entry name" value="TRANSLATION MACHINERY-ASSOCIATED PROTEIN 17"/>
    <property type="match status" value="1"/>
</dbReference>
<reference evidence="1 2" key="1">
    <citation type="journal article" date="2007" name="Proc. Natl. Acad. Sci. U.S.A.">
        <title>Independent sorting-out of thousands of duplicated gene pairs in two yeast species descended from a whole-genome duplication.</title>
        <authorList>
            <person name="Scannell D.R."/>
            <person name="Frank A.C."/>
            <person name="Conant G.C."/>
            <person name="Byrne K.P."/>
            <person name="Woolfit M."/>
            <person name="Wolfe K.H."/>
        </authorList>
    </citation>
    <scope>NUCLEOTIDE SEQUENCE [LARGE SCALE GENOMIC DNA]</scope>
    <source>
        <strain evidence="2">ATCC 22028 / DSM 70294 / BCRC 21397 / CBS 2163 / NBRC 10782 / NRRL Y-8283 / UCD 57-17</strain>
    </source>
</reference>
<dbReference type="STRING" id="436907.A7TJI9"/>
<dbReference type="InterPro" id="IPR038966">
    <property type="entry name" value="TMA17"/>
</dbReference>
<dbReference type="InParanoid" id="A7TJI9"/>
<gene>
    <name evidence="1" type="ORF">Kpol_534p11</name>
</gene>
<dbReference type="AlphaFoldDB" id="A7TJI9"/>
<proteinExistence type="predicted"/>
<keyword evidence="2" id="KW-1185">Reference proteome</keyword>
<dbReference type="KEGG" id="vpo:Kpol_534p11"/>
<organism evidence="2">
    <name type="scientific">Vanderwaltozyma polyspora (strain ATCC 22028 / DSM 70294 / BCRC 21397 / CBS 2163 / NBRC 10782 / NRRL Y-8283 / UCD 57-17)</name>
    <name type="common">Kluyveromyces polysporus</name>
    <dbReference type="NCBI Taxonomy" id="436907"/>
    <lineage>
        <taxon>Eukaryota</taxon>
        <taxon>Fungi</taxon>
        <taxon>Dikarya</taxon>
        <taxon>Ascomycota</taxon>
        <taxon>Saccharomycotina</taxon>
        <taxon>Saccharomycetes</taxon>
        <taxon>Saccharomycetales</taxon>
        <taxon>Saccharomycetaceae</taxon>
        <taxon>Vanderwaltozyma</taxon>
    </lineage>
</organism>
<dbReference type="EMBL" id="DS480402">
    <property type="protein sequence ID" value="EDO17532.1"/>
    <property type="molecule type" value="Genomic_DNA"/>
</dbReference>
<dbReference type="OMA" id="NAPNSVY"/>
<dbReference type="PANTHER" id="PTHR40422">
    <property type="entry name" value="TRANSLATION MACHINERY-ASSOCIATED PROTEIN 17"/>
    <property type="match status" value="1"/>
</dbReference>
<dbReference type="RefSeq" id="XP_001645390.1">
    <property type="nucleotide sequence ID" value="XM_001645340.1"/>
</dbReference>
<evidence type="ECO:0000313" key="2">
    <source>
        <dbReference type="Proteomes" id="UP000000267"/>
    </source>
</evidence>
<dbReference type="GeneID" id="5545754"/>